<dbReference type="Pfam" id="PF13619">
    <property type="entry name" value="KTSC"/>
    <property type="match status" value="1"/>
</dbReference>
<keyword evidence="1" id="KW-1133">Transmembrane helix</keyword>
<evidence type="ECO:0000259" key="2">
    <source>
        <dbReference type="Pfam" id="PF13619"/>
    </source>
</evidence>
<gene>
    <name evidence="3" type="ORF">ACFFP0_25290</name>
</gene>
<protein>
    <submittedName>
        <fullName evidence="3">KTSC domain-containing protein</fullName>
    </submittedName>
</protein>
<name>A0ABV6ANH7_9HYPH</name>
<organism evidence="3 4">
    <name type="scientific">Rhizobium puerariae</name>
    <dbReference type="NCBI Taxonomy" id="1585791"/>
    <lineage>
        <taxon>Bacteria</taxon>
        <taxon>Pseudomonadati</taxon>
        <taxon>Pseudomonadota</taxon>
        <taxon>Alphaproteobacteria</taxon>
        <taxon>Hyphomicrobiales</taxon>
        <taxon>Rhizobiaceae</taxon>
        <taxon>Rhizobium/Agrobacterium group</taxon>
        <taxon>Rhizobium</taxon>
    </lineage>
</organism>
<dbReference type="Proteomes" id="UP001589692">
    <property type="component" value="Unassembled WGS sequence"/>
</dbReference>
<sequence>MQWVSLNAKHLKAASYDAERQELLIRTSNGSIRNHRGILPHMFENLVTSNDQQFYYRIYIAPSLVSDRQGAASIAGYLLKIGMLGAGALLLSAHGFLL</sequence>
<evidence type="ECO:0000313" key="3">
    <source>
        <dbReference type="EMBL" id="MFB9952173.1"/>
    </source>
</evidence>
<evidence type="ECO:0000256" key="1">
    <source>
        <dbReference type="SAM" id="Phobius"/>
    </source>
</evidence>
<keyword evidence="1" id="KW-0812">Transmembrane</keyword>
<accession>A0ABV6ANH7</accession>
<reference evidence="3 4" key="1">
    <citation type="submission" date="2024-09" db="EMBL/GenBank/DDBJ databases">
        <authorList>
            <person name="Sun Q."/>
            <person name="Mori K."/>
        </authorList>
    </citation>
    <scope>NUCLEOTIDE SEQUENCE [LARGE SCALE GENOMIC DNA]</scope>
    <source>
        <strain evidence="3 4">TBRC 4938</strain>
    </source>
</reference>
<keyword evidence="4" id="KW-1185">Reference proteome</keyword>
<dbReference type="RefSeq" id="WP_377264988.1">
    <property type="nucleotide sequence ID" value="NZ_JBHMAA010000032.1"/>
</dbReference>
<feature type="domain" description="KTSC" evidence="2">
    <location>
        <begin position="10"/>
        <end position="62"/>
    </location>
</feature>
<feature type="transmembrane region" description="Helical" evidence="1">
    <location>
        <begin position="77"/>
        <end position="97"/>
    </location>
</feature>
<dbReference type="InterPro" id="IPR025309">
    <property type="entry name" value="KTSC_dom"/>
</dbReference>
<comment type="caution">
    <text evidence="3">The sequence shown here is derived from an EMBL/GenBank/DDBJ whole genome shotgun (WGS) entry which is preliminary data.</text>
</comment>
<keyword evidence="1" id="KW-0472">Membrane</keyword>
<proteinExistence type="predicted"/>
<evidence type="ECO:0000313" key="4">
    <source>
        <dbReference type="Proteomes" id="UP001589692"/>
    </source>
</evidence>
<dbReference type="EMBL" id="JBHMAA010000032">
    <property type="protein sequence ID" value="MFB9952173.1"/>
    <property type="molecule type" value="Genomic_DNA"/>
</dbReference>